<feature type="transmembrane region" description="Helical" evidence="6">
    <location>
        <begin position="107"/>
        <end position="129"/>
    </location>
</feature>
<keyword evidence="3 6" id="KW-0812">Transmembrane</keyword>
<name>A0ABU2H2T1_9ACTN</name>
<evidence type="ECO:0000313" key="7">
    <source>
        <dbReference type="EMBL" id="MDS1269175.1"/>
    </source>
</evidence>
<dbReference type="EMBL" id="JAVLVT010000001">
    <property type="protein sequence ID" value="MDS1269175.1"/>
    <property type="molecule type" value="Genomic_DNA"/>
</dbReference>
<comment type="caution">
    <text evidence="7">The sequence shown here is derived from an EMBL/GenBank/DDBJ whole genome shotgun (WGS) entry which is preliminary data.</text>
</comment>
<keyword evidence="4 6" id="KW-1133">Transmembrane helix</keyword>
<dbReference type="PANTHER" id="PTHR30086:SF14">
    <property type="entry name" value="HOMOSERINE_HOMOSERINE LACTONE EFFLUX PROTEIN"/>
    <property type="match status" value="1"/>
</dbReference>
<accession>A0ABU2H2T1</accession>
<evidence type="ECO:0000256" key="1">
    <source>
        <dbReference type="ARBA" id="ARBA00004651"/>
    </source>
</evidence>
<evidence type="ECO:0000256" key="4">
    <source>
        <dbReference type="ARBA" id="ARBA00022989"/>
    </source>
</evidence>
<dbReference type="Proteomes" id="UP001250214">
    <property type="component" value="Unassembled WGS sequence"/>
</dbReference>
<feature type="transmembrane region" description="Helical" evidence="6">
    <location>
        <begin position="182"/>
        <end position="200"/>
    </location>
</feature>
<feature type="transmembrane region" description="Helical" evidence="6">
    <location>
        <begin position="6"/>
        <end position="25"/>
    </location>
</feature>
<keyword evidence="5 6" id="KW-0472">Membrane</keyword>
<dbReference type="InterPro" id="IPR001123">
    <property type="entry name" value="LeuE-type"/>
</dbReference>
<dbReference type="RefSeq" id="WP_310910684.1">
    <property type="nucleotide sequence ID" value="NZ_JAVLVT010000001.1"/>
</dbReference>
<dbReference type="PANTHER" id="PTHR30086">
    <property type="entry name" value="ARGININE EXPORTER PROTEIN ARGO"/>
    <property type="match status" value="1"/>
</dbReference>
<feature type="transmembrane region" description="Helical" evidence="6">
    <location>
        <begin position="37"/>
        <end position="60"/>
    </location>
</feature>
<comment type="subcellular location">
    <subcellularLocation>
        <location evidence="1">Cell membrane</location>
        <topology evidence="1">Multi-pass membrane protein</topology>
    </subcellularLocation>
</comment>
<feature type="transmembrane region" description="Helical" evidence="6">
    <location>
        <begin position="141"/>
        <end position="162"/>
    </location>
</feature>
<dbReference type="Pfam" id="PF01810">
    <property type="entry name" value="LysE"/>
    <property type="match status" value="1"/>
</dbReference>
<protein>
    <submittedName>
        <fullName evidence="7">LysE family translocator</fullName>
    </submittedName>
</protein>
<evidence type="ECO:0000256" key="2">
    <source>
        <dbReference type="ARBA" id="ARBA00022475"/>
    </source>
</evidence>
<evidence type="ECO:0000256" key="5">
    <source>
        <dbReference type="ARBA" id="ARBA00023136"/>
    </source>
</evidence>
<feature type="transmembrane region" description="Helical" evidence="6">
    <location>
        <begin position="66"/>
        <end position="87"/>
    </location>
</feature>
<reference evidence="8" key="1">
    <citation type="submission" date="2023-07" db="EMBL/GenBank/DDBJ databases">
        <title>Novel species in the genus Lipingzhangella isolated from Sambhar Salt Lake.</title>
        <authorList>
            <person name="Jiya N."/>
            <person name="Kajale S."/>
            <person name="Sharma A."/>
        </authorList>
    </citation>
    <scope>NUCLEOTIDE SEQUENCE [LARGE SCALE GENOMIC DNA]</scope>
    <source>
        <strain evidence="8">LS1_29</strain>
    </source>
</reference>
<keyword evidence="2" id="KW-1003">Cell membrane</keyword>
<evidence type="ECO:0000313" key="8">
    <source>
        <dbReference type="Proteomes" id="UP001250214"/>
    </source>
</evidence>
<evidence type="ECO:0000256" key="6">
    <source>
        <dbReference type="SAM" id="Phobius"/>
    </source>
</evidence>
<proteinExistence type="predicted"/>
<evidence type="ECO:0000256" key="3">
    <source>
        <dbReference type="ARBA" id="ARBA00022692"/>
    </source>
</evidence>
<gene>
    <name evidence="7" type="ORF">RIF23_02565</name>
</gene>
<organism evidence="7 8">
    <name type="scientific">Lipingzhangella rawalii</name>
    <dbReference type="NCBI Taxonomy" id="2055835"/>
    <lineage>
        <taxon>Bacteria</taxon>
        <taxon>Bacillati</taxon>
        <taxon>Actinomycetota</taxon>
        <taxon>Actinomycetes</taxon>
        <taxon>Streptosporangiales</taxon>
        <taxon>Nocardiopsidaceae</taxon>
        <taxon>Lipingzhangella</taxon>
    </lineage>
</organism>
<sequence length="203" mass="20970">MYGEFLVTTLVVVAIPGSGVLYTIAVGLSRGGAMSALAALGCSLGVVPHLALAVSGLAAVVHTSPVVYRTVTYLGVAYLLYVAWSTLRARGAVAGSEHATPAAAGRVVVTAVAVNLLNPKLTLFFLAFLPQFVPAGAPDAAVRMAGLGGVFIAVTLVVFLGYGRFAAVLRRHVVTRPLAMTWIRRVCAVTFVALALRLAVAQP</sequence>
<dbReference type="PIRSF" id="PIRSF006324">
    <property type="entry name" value="LeuE"/>
    <property type="match status" value="1"/>
</dbReference>
<keyword evidence="8" id="KW-1185">Reference proteome</keyword>